<feature type="transmembrane region" description="Helical" evidence="7">
    <location>
        <begin position="99"/>
        <end position="120"/>
    </location>
</feature>
<dbReference type="PANTHER" id="PTHR36838">
    <property type="entry name" value="AUXIN EFFLUX CARRIER FAMILY PROTEIN"/>
    <property type="match status" value="1"/>
</dbReference>
<evidence type="ECO:0000256" key="6">
    <source>
        <dbReference type="ARBA" id="ARBA00023136"/>
    </source>
</evidence>
<dbReference type="GO" id="GO:0016020">
    <property type="term" value="C:membrane"/>
    <property type="evidence" value="ECO:0007669"/>
    <property type="project" value="UniProtKB-SubCell"/>
</dbReference>
<evidence type="ECO:0000256" key="4">
    <source>
        <dbReference type="ARBA" id="ARBA00022692"/>
    </source>
</evidence>
<evidence type="ECO:0000313" key="8">
    <source>
        <dbReference type="EMBL" id="KRK97471.1"/>
    </source>
</evidence>
<protein>
    <submittedName>
        <fullName evidence="8">AEC family malonate efflux carrier</fullName>
    </submittedName>
</protein>
<gene>
    <name evidence="8" type="ORF">FD04_GL001499</name>
</gene>
<feature type="transmembrane region" description="Helical" evidence="7">
    <location>
        <begin position="241"/>
        <end position="260"/>
    </location>
</feature>
<keyword evidence="9" id="KW-1185">Reference proteome</keyword>
<proteinExistence type="predicted"/>
<comment type="caution">
    <text evidence="8">The sequence shown here is derived from an EMBL/GenBank/DDBJ whole genome shotgun (WGS) entry which is preliminary data.</text>
</comment>
<dbReference type="PANTHER" id="PTHR36838:SF1">
    <property type="entry name" value="SLR1864 PROTEIN"/>
    <property type="match status" value="1"/>
</dbReference>
<dbReference type="Proteomes" id="UP000051160">
    <property type="component" value="Unassembled WGS sequence"/>
</dbReference>
<dbReference type="PATRIC" id="fig|1423776.4.peg.1517"/>
<evidence type="ECO:0000256" key="2">
    <source>
        <dbReference type="ARBA" id="ARBA00022448"/>
    </source>
</evidence>
<dbReference type="STRING" id="1423776.FD04_GL001499"/>
<evidence type="ECO:0000256" key="1">
    <source>
        <dbReference type="ARBA" id="ARBA00004141"/>
    </source>
</evidence>
<evidence type="ECO:0000256" key="3">
    <source>
        <dbReference type="ARBA" id="ARBA00022475"/>
    </source>
</evidence>
<accession>A0A0R1LNX4</accession>
<dbReference type="GO" id="GO:0055085">
    <property type="term" value="P:transmembrane transport"/>
    <property type="evidence" value="ECO:0007669"/>
    <property type="project" value="InterPro"/>
</dbReference>
<dbReference type="Pfam" id="PF03547">
    <property type="entry name" value="Mem_trans"/>
    <property type="match status" value="1"/>
</dbReference>
<dbReference type="AlphaFoldDB" id="A0A0R1LNX4"/>
<keyword evidence="2" id="KW-0813">Transport</keyword>
<dbReference type="InterPro" id="IPR004776">
    <property type="entry name" value="Mem_transp_PIN-like"/>
</dbReference>
<sequence>MFLVSLNSVLIILTIILVGFLLKKTQLVSDAFSSDVSNLLIDVALPVSILLSTQRYINRNNFVLLAIGTLLIMIAILICFGVSIMLSRMLHLPQSTRSIFVNGFVNSNTLFVGLPLNLALFGNQSLPYFLCYFIANTIATWGIGVKFIYRDTPENLKPEPTASKIKRFLNLLTPPMWGFVVGLIFFVINLQVRGFLQQSFVYLSNLVTPLALIFLGLQLARTKLTDLKLTKIDVVAQVGKFVVSPLVMFLVIVVAQHYNIVSMNSMFVKTLIVQAATPMLTALPVLAEQAHLDVVFPTRILTESILIFPFAVIVIMMLV</sequence>
<evidence type="ECO:0000256" key="7">
    <source>
        <dbReference type="SAM" id="Phobius"/>
    </source>
</evidence>
<keyword evidence="4 7" id="KW-0812">Transmembrane</keyword>
<feature type="transmembrane region" description="Helical" evidence="7">
    <location>
        <begin position="168"/>
        <end position="188"/>
    </location>
</feature>
<evidence type="ECO:0000313" key="9">
    <source>
        <dbReference type="Proteomes" id="UP000051160"/>
    </source>
</evidence>
<reference evidence="8 9" key="1">
    <citation type="journal article" date="2015" name="Genome Announc.">
        <title>Expanding the biotechnology potential of lactobacilli through comparative genomics of 213 strains and associated genera.</title>
        <authorList>
            <person name="Sun Z."/>
            <person name="Harris H.M."/>
            <person name="McCann A."/>
            <person name="Guo C."/>
            <person name="Argimon S."/>
            <person name="Zhang W."/>
            <person name="Yang X."/>
            <person name="Jeffery I.B."/>
            <person name="Cooney J.C."/>
            <person name="Kagawa T.F."/>
            <person name="Liu W."/>
            <person name="Song Y."/>
            <person name="Salvetti E."/>
            <person name="Wrobel A."/>
            <person name="Rasinkangas P."/>
            <person name="Parkhill J."/>
            <person name="Rea M.C."/>
            <person name="O'Sullivan O."/>
            <person name="Ritari J."/>
            <person name="Douillard F.P."/>
            <person name="Paul Ross R."/>
            <person name="Yang R."/>
            <person name="Briner A.E."/>
            <person name="Felis G.E."/>
            <person name="de Vos W.M."/>
            <person name="Barrangou R."/>
            <person name="Klaenhammer T.R."/>
            <person name="Caufield P.W."/>
            <person name="Cui Y."/>
            <person name="Zhang H."/>
            <person name="O'Toole P.W."/>
        </authorList>
    </citation>
    <scope>NUCLEOTIDE SEQUENCE [LARGE SCALE GENOMIC DNA]</scope>
    <source>
        <strain evidence="8 9">DSM 19909</strain>
    </source>
</reference>
<feature type="transmembrane region" description="Helical" evidence="7">
    <location>
        <begin position="266"/>
        <end position="287"/>
    </location>
</feature>
<feature type="transmembrane region" description="Helical" evidence="7">
    <location>
        <begin position="200"/>
        <end position="220"/>
    </location>
</feature>
<name>A0A0R1LNX4_9LACO</name>
<feature type="transmembrane region" description="Helical" evidence="7">
    <location>
        <begin position="6"/>
        <end position="24"/>
    </location>
</feature>
<evidence type="ECO:0000256" key="5">
    <source>
        <dbReference type="ARBA" id="ARBA00022989"/>
    </source>
</evidence>
<dbReference type="EMBL" id="AZEE01000029">
    <property type="protein sequence ID" value="KRK97471.1"/>
    <property type="molecule type" value="Genomic_DNA"/>
</dbReference>
<feature type="transmembrane region" description="Helical" evidence="7">
    <location>
        <begin position="299"/>
        <end position="318"/>
    </location>
</feature>
<organism evidence="8 9">
    <name type="scientific">Secundilactobacillus odoratitofui DSM 19909 = JCM 15043</name>
    <dbReference type="NCBI Taxonomy" id="1423776"/>
    <lineage>
        <taxon>Bacteria</taxon>
        <taxon>Bacillati</taxon>
        <taxon>Bacillota</taxon>
        <taxon>Bacilli</taxon>
        <taxon>Lactobacillales</taxon>
        <taxon>Lactobacillaceae</taxon>
        <taxon>Secundilactobacillus</taxon>
    </lineage>
</organism>
<feature type="transmembrane region" description="Helical" evidence="7">
    <location>
        <begin position="63"/>
        <end position="87"/>
    </location>
</feature>
<feature type="transmembrane region" description="Helical" evidence="7">
    <location>
        <begin position="126"/>
        <end position="148"/>
    </location>
</feature>
<keyword evidence="3" id="KW-1003">Cell membrane</keyword>
<keyword evidence="6 7" id="KW-0472">Membrane</keyword>
<comment type="subcellular location">
    <subcellularLocation>
        <location evidence="1">Membrane</location>
        <topology evidence="1">Multi-pass membrane protein</topology>
    </subcellularLocation>
</comment>
<keyword evidence="5 7" id="KW-1133">Transmembrane helix</keyword>